<feature type="chain" id="PRO_5018080598" description="Spy/CpxP family protein refolding chaperone" evidence="7">
    <location>
        <begin position="21"/>
        <end position="168"/>
    </location>
</feature>
<dbReference type="PANTHER" id="PTHR38102:SF1">
    <property type="entry name" value="PERIPLASMIC CHAPERONE SPY"/>
    <property type="match status" value="1"/>
</dbReference>
<accession>A0A3P2A522</accession>
<dbReference type="STRING" id="1121352.GCA_000620925_01689"/>
<feature type="compositionally biased region" description="Basic and acidic residues" evidence="6">
    <location>
        <begin position="70"/>
        <end position="94"/>
    </location>
</feature>
<keyword evidence="4" id="KW-0574">Periplasm</keyword>
<organism evidence="8 9">
    <name type="scientific">Conchiformibius steedae</name>
    <dbReference type="NCBI Taxonomy" id="153493"/>
    <lineage>
        <taxon>Bacteria</taxon>
        <taxon>Pseudomonadati</taxon>
        <taxon>Pseudomonadota</taxon>
        <taxon>Betaproteobacteria</taxon>
        <taxon>Neisseriales</taxon>
        <taxon>Neisseriaceae</taxon>
        <taxon>Conchiformibius</taxon>
    </lineage>
</organism>
<dbReference type="Gene3D" id="1.20.120.1490">
    <property type="match status" value="1"/>
</dbReference>
<sequence length="168" mass="19450">MKKITTLALALLIGANFATAADPVARDHQGAPAPHHHQHAKRDGLPRGFEQLNLSEEQKAKIRAIAQSDRAARPAADKSARRDAAKQKMQHRREQERRLLDARHFDEQAAQKLINERQQERLAMQQQHAERELQMLKKRHAIFQVLTPEQQRQYRQMQNEKAGKRSRP</sequence>
<feature type="signal peptide" evidence="7">
    <location>
        <begin position="1"/>
        <end position="20"/>
    </location>
</feature>
<dbReference type="GO" id="GO:0051082">
    <property type="term" value="F:unfolded protein binding"/>
    <property type="evidence" value="ECO:0007669"/>
    <property type="project" value="TreeGrafter"/>
</dbReference>
<dbReference type="OrthoDB" id="8613948at2"/>
<dbReference type="RefSeq" id="WP_124794447.1">
    <property type="nucleotide sequence ID" value="NZ_RQYC01000005.1"/>
</dbReference>
<feature type="compositionally biased region" description="Polar residues" evidence="6">
    <location>
        <begin position="147"/>
        <end position="159"/>
    </location>
</feature>
<keyword evidence="3 7" id="KW-0732">Signal</keyword>
<dbReference type="InterPro" id="IPR052211">
    <property type="entry name" value="Cpx_auxiliary_protein"/>
</dbReference>
<evidence type="ECO:0000313" key="8">
    <source>
        <dbReference type="EMBL" id="RRD90562.1"/>
    </source>
</evidence>
<dbReference type="EMBL" id="RQYC01000005">
    <property type="protein sequence ID" value="RRD90562.1"/>
    <property type="molecule type" value="Genomic_DNA"/>
</dbReference>
<evidence type="ECO:0000256" key="4">
    <source>
        <dbReference type="ARBA" id="ARBA00022764"/>
    </source>
</evidence>
<gene>
    <name evidence="8" type="ORF">EII21_04605</name>
</gene>
<evidence type="ECO:0008006" key="10">
    <source>
        <dbReference type="Google" id="ProtNLM"/>
    </source>
</evidence>
<keyword evidence="5" id="KW-0175">Coiled coil</keyword>
<feature type="region of interest" description="Disordered" evidence="6">
    <location>
        <begin position="65"/>
        <end position="94"/>
    </location>
</feature>
<evidence type="ECO:0000256" key="7">
    <source>
        <dbReference type="SAM" id="SignalP"/>
    </source>
</evidence>
<evidence type="ECO:0000313" key="9">
    <source>
        <dbReference type="Proteomes" id="UP000269923"/>
    </source>
</evidence>
<name>A0A3P2A522_9NEIS</name>
<dbReference type="Pfam" id="PF07813">
    <property type="entry name" value="LTXXQ"/>
    <property type="match status" value="1"/>
</dbReference>
<feature type="region of interest" description="Disordered" evidence="6">
    <location>
        <begin position="147"/>
        <end position="168"/>
    </location>
</feature>
<evidence type="ECO:0000256" key="2">
    <source>
        <dbReference type="ARBA" id="ARBA00008441"/>
    </source>
</evidence>
<protein>
    <recommendedName>
        <fullName evidence="10">Spy/CpxP family protein refolding chaperone</fullName>
    </recommendedName>
</protein>
<dbReference type="PANTHER" id="PTHR38102">
    <property type="entry name" value="PERIPLASMIC CHAPERONE SPY"/>
    <property type="match status" value="1"/>
</dbReference>
<feature type="coiled-coil region" evidence="5">
    <location>
        <begin position="110"/>
        <end position="139"/>
    </location>
</feature>
<keyword evidence="9" id="KW-1185">Reference proteome</keyword>
<evidence type="ECO:0000256" key="1">
    <source>
        <dbReference type="ARBA" id="ARBA00004418"/>
    </source>
</evidence>
<evidence type="ECO:0000256" key="3">
    <source>
        <dbReference type="ARBA" id="ARBA00022729"/>
    </source>
</evidence>
<dbReference type="GO" id="GO:0030288">
    <property type="term" value="C:outer membrane-bounded periplasmic space"/>
    <property type="evidence" value="ECO:0007669"/>
    <property type="project" value="TreeGrafter"/>
</dbReference>
<evidence type="ECO:0000256" key="6">
    <source>
        <dbReference type="SAM" id="MobiDB-lite"/>
    </source>
</evidence>
<dbReference type="Proteomes" id="UP000269923">
    <property type="component" value="Unassembled WGS sequence"/>
</dbReference>
<comment type="subcellular location">
    <subcellularLocation>
        <location evidence="1">Periplasm</location>
    </subcellularLocation>
</comment>
<comment type="caution">
    <text evidence="8">The sequence shown here is derived from an EMBL/GenBank/DDBJ whole genome shotgun (WGS) entry which is preliminary data.</text>
</comment>
<reference evidence="8 9" key="1">
    <citation type="submission" date="2018-11" db="EMBL/GenBank/DDBJ databases">
        <title>Genomes From Bacteria Associated with the Canine Oral Cavity: a Test Case for Automated Genome-Based Taxonomic Assignment.</title>
        <authorList>
            <person name="Coil D.A."/>
            <person name="Jospin G."/>
            <person name="Darling A.E."/>
            <person name="Wallis C."/>
            <person name="Davis I.J."/>
            <person name="Harris S."/>
            <person name="Eisen J.A."/>
            <person name="Holcombe L.J."/>
            <person name="O'Flynn C."/>
        </authorList>
    </citation>
    <scope>NUCLEOTIDE SEQUENCE [LARGE SCALE GENOMIC DNA]</scope>
    <source>
        <strain evidence="8 9">COT-280</strain>
    </source>
</reference>
<evidence type="ECO:0000256" key="5">
    <source>
        <dbReference type="SAM" id="Coils"/>
    </source>
</evidence>
<comment type="similarity">
    <text evidence="2">Belongs to the CpxP/Spy family.</text>
</comment>
<dbReference type="PIRSF" id="PIRSF034445">
    <property type="entry name" value="CpxP_Spy"/>
    <property type="match status" value="1"/>
</dbReference>
<dbReference type="InterPro" id="IPR012899">
    <property type="entry name" value="LTXXQ"/>
</dbReference>
<proteinExistence type="inferred from homology"/>
<dbReference type="AlphaFoldDB" id="A0A3P2A522"/>